<evidence type="ECO:0000313" key="3">
    <source>
        <dbReference type="Proteomes" id="UP000814074"/>
    </source>
</evidence>
<dbReference type="RefSeq" id="WP_120248254.1">
    <property type="nucleotide sequence ID" value="NZ_JAEHTJ010000039.1"/>
</dbReference>
<accession>A0ABS9FV06</accession>
<proteinExistence type="predicted"/>
<evidence type="ECO:0000256" key="1">
    <source>
        <dbReference type="SAM" id="MobiDB-lite"/>
    </source>
</evidence>
<feature type="compositionally biased region" description="Low complexity" evidence="1">
    <location>
        <begin position="12"/>
        <end position="21"/>
    </location>
</feature>
<organism evidence="2 3">
    <name type="scientific">Pseudomonas lactis</name>
    <dbReference type="NCBI Taxonomy" id="1615674"/>
    <lineage>
        <taxon>Bacteria</taxon>
        <taxon>Pseudomonadati</taxon>
        <taxon>Pseudomonadota</taxon>
        <taxon>Gammaproteobacteria</taxon>
        <taxon>Pseudomonadales</taxon>
        <taxon>Pseudomonadaceae</taxon>
        <taxon>Pseudomonas</taxon>
    </lineage>
</organism>
<name>A0ABS9FV06_9PSED</name>
<dbReference type="CDD" id="cd20702">
    <property type="entry name" value="PoNe"/>
    <property type="match status" value="1"/>
</dbReference>
<gene>
    <name evidence="2" type="ORF">GIW47_25660</name>
</gene>
<dbReference type="EMBL" id="WKDU01000045">
    <property type="protein sequence ID" value="MCF5155991.1"/>
    <property type="molecule type" value="Genomic_DNA"/>
</dbReference>
<keyword evidence="3" id="KW-1185">Reference proteome</keyword>
<sequence>MQQNTNSPRTASGSSSRVGSGADTFMVRDYGAPSRSAAAVNQGTLRAQFADADRYGIPQISALDVPGPTPPQAVLVTGDTLGAADAEGVRHAGGRSYVDLTTGETVQVVYDPASGGYHPRLPYQLAASSAVVQRMAGACTWTSSTPATHSRAMSMPSPTPASVRLDPQWDLHSYDASGAGATQGAVIPGKKNYLIGGQTYYGDTQFSLDYYRVGMSKLHRFNDRGKWVVSGAIAEDGMVQIHGDPAATYLYIGNVLARIQVDSARNKYQLVAAAQSGLPGIFLDTGGSRASWVPEMRLDSIGDIISAARKRLGYSAVTSDMSQGLMSTMDKQTYCYMRQYARQMIAFDNAHIRNAPVQYRDRLIDAHIWRHGYPYDRLLLGMRARAERTALPLGIVQFDPFQGMATVAPRREGGINVGAVLQNDQLYYPQRQRTPDEQQLLDQWKALNTTDENILRGQANEKMYQALLENDGYRIIPGGTYGGGQNGFDLVFKGPADDVYVLEVKHAKSGSTSMAKVNPDYQMEDGWVARVLSRLDANDPGAGQVVEEALRSQRLFKVIGATLPDGKLVLFKIDMGAVRA</sequence>
<feature type="compositionally biased region" description="Polar residues" evidence="1">
    <location>
        <begin position="1"/>
        <end position="11"/>
    </location>
</feature>
<feature type="region of interest" description="Disordered" evidence="1">
    <location>
        <begin position="1"/>
        <end position="21"/>
    </location>
</feature>
<reference evidence="2 3" key="1">
    <citation type="submission" date="2019-11" db="EMBL/GenBank/DDBJ databases">
        <title>Epiphytic Pseudomonas syringae from cherry orchards.</title>
        <authorList>
            <person name="Hulin M.T."/>
        </authorList>
    </citation>
    <scope>NUCLEOTIDE SEQUENCE [LARGE SCALE GENOMIC DNA]</scope>
    <source>
        <strain evidence="2 3">PA-6-3B</strain>
    </source>
</reference>
<evidence type="ECO:0000313" key="2">
    <source>
        <dbReference type="EMBL" id="MCF5155991.1"/>
    </source>
</evidence>
<comment type="caution">
    <text evidence="2">The sequence shown here is derived from an EMBL/GenBank/DDBJ whole genome shotgun (WGS) entry which is preliminary data.</text>
</comment>
<dbReference type="Proteomes" id="UP000814074">
    <property type="component" value="Unassembled WGS sequence"/>
</dbReference>
<protein>
    <submittedName>
        <fullName evidence="2">Uncharacterized protein</fullName>
    </submittedName>
</protein>